<reference evidence="1" key="1">
    <citation type="submission" date="2021-06" db="EMBL/GenBank/DDBJ databases">
        <authorList>
            <person name="Kallberg Y."/>
            <person name="Tangrot J."/>
            <person name="Rosling A."/>
        </authorList>
    </citation>
    <scope>NUCLEOTIDE SEQUENCE</scope>
    <source>
        <strain evidence="1">IL203A</strain>
    </source>
</reference>
<keyword evidence="2" id="KW-1185">Reference proteome</keyword>
<gene>
    <name evidence="1" type="ORF">DHETER_LOCUS8603</name>
</gene>
<organism evidence="1 2">
    <name type="scientific">Dentiscutata heterogama</name>
    <dbReference type="NCBI Taxonomy" id="1316150"/>
    <lineage>
        <taxon>Eukaryota</taxon>
        <taxon>Fungi</taxon>
        <taxon>Fungi incertae sedis</taxon>
        <taxon>Mucoromycota</taxon>
        <taxon>Glomeromycotina</taxon>
        <taxon>Glomeromycetes</taxon>
        <taxon>Diversisporales</taxon>
        <taxon>Gigasporaceae</taxon>
        <taxon>Dentiscutata</taxon>
    </lineage>
</organism>
<comment type="caution">
    <text evidence="1">The sequence shown here is derived from an EMBL/GenBank/DDBJ whole genome shotgun (WGS) entry which is preliminary data.</text>
</comment>
<name>A0ACA9N8S9_9GLOM</name>
<dbReference type="EMBL" id="CAJVPU010013901">
    <property type="protein sequence ID" value="CAG8635933.1"/>
    <property type="molecule type" value="Genomic_DNA"/>
</dbReference>
<dbReference type="Proteomes" id="UP000789702">
    <property type="component" value="Unassembled WGS sequence"/>
</dbReference>
<evidence type="ECO:0000313" key="2">
    <source>
        <dbReference type="Proteomes" id="UP000789702"/>
    </source>
</evidence>
<evidence type="ECO:0000313" key="1">
    <source>
        <dbReference type="EMBL" id="CAG8635933.1"/>
    </source>
</evidence>
<feature type="non-terminal residue" evidence="1">
    <location>
        <position position="151"/>
    </location>
</feature>
<protein>
    <submittedName>
        <fullName evidence="1">15628_t:CDS:1</fullName>
    </submittedName>
</protein>
<sequence length="151" mass="17757">MIYITKIDSQHNYKLIENINMVASYYYKLSPKMCDEVRLFIASRVRGGTIIEVLQCKNPEKYIYACNIYNIVQVIRCEKSISSDASLLYLELVKQKQENPTYYIDALFENKDNHLIALCWIRPNQLEAIALISDETKNIFTWLFESLKRVT</sequence>
<accession>A0ACA9N8S9</accession>
<proteinExistence type="predicted"/>